<evidence type="ECO:0000259" key="1">
    <source>
        <dbReference type="Pfam" id="PF13472"/>
    </source>
</evidence>
<dbReference type="Pfam" id="PF13472">
    <property type="entry name" value="Lipase_GDSL_2"/>
    <property type="match status" value="1"/>
</dbReference>
<dbReference type="Proteomes" id="UP000236725">
    <property type="component" value="Unassembled WGS sequence"/>
</dbReference>
<reference evidence="2 3" key="1">
    <citation type="submission" date="2016-10" db="EMBL/GenBank/DDBJ databases">
        <authorList>
            <person name="Varghese N."/>
            <person name="Submissions S."/>
        </authorList>
    </citation>
    <scope>NUCLEOTIDE SEQUENCE [LARGE SCALE GENOMIC DNA]</scope>
    <source>
        <strain evidence="2 3">DSM 29073</strain>
    </source>
</reference>
<proteinExistence type="predicted"/>
<dbReference type="EMBL" id="FNVS01000001">
    <property type="protein sequence ID" value="SEF44654.1"/>
    <property type="molecule type" value="Genomic_DNA"/>
</dbReference>
<dbReference type="InterPro" id="IPR036514">
    <property type="entry name" value="SGNH_hydro_sf"/>
</dbReference>
<evidence type="ECO:0000313" key="3">
    <source>
        <dbReference type="Proteomes" id="UP000236725"/>
    </source>
</evidence>
<evidence type="ECO:0000313" key="2">
    <source>
        <dbReference type="EMBL" id="SEF44654.1"/>
    </source>
</evidence>
<dbReference type="AlphaFoldDB" id="A0A8G2BTT9"/>
<dbReference type="Gene3D" id="3.40.50.1110">
    <property type="entry name" value="SGNH hydrolase"/>
    <property type="match status" value="1"/>
</dbReference>
<keyword evidence="3" id="KW-1185">Reference proteome</keyword>
<name>A0A8G2BTT9_9BACT</name>
<dbReference type="SUPFAM" id="SSF52266">
    <property type="entry name" value="SGNH hydrolase"/>
    <property type="match status" value="1"/>
</dbReference>
<sequence length="258" mass="28612">MKRTDLILVLLLFCLVSGQIIANTGEKKVLNIVFIGNSITYGAGLSDPKHDAPPVKAAMYLEKQPGIASVKFANMGVSGCTTVDYLPETGTLFSGMQKVADKFKDDKGSMMIFSIMLGTNDSAVKGTNGCPVSPEQYQVNMRKIIDRLLVLYPSCIVVVNRPVWYSPNTYNGAMYLQEGLERLQAYYPELRRLVSYYSEINPGRVYLGDTLGFDYFKKHAEEELQKEQGNAGIFLLHPNQKGALSLGELWGKAIYSII</sequence>
<gene>
    <name evidence="2" type="ORF">SAMN05444001_101227</name>
</gene>
<accession>A0A8G2BTT9</accession>
<dbReference type="InterPro" id="IPR013830">
    <property type="entry name" value="SGNH_hydro"/>
</dbReference>
<comment type="caution">
    <text evidence="2">The sequence shown here is derived from an EMBL/GenBank/DDBJ whole genome shotgun (WGS) entry which is preliminary data.</text>
</comment>
<dbReference type="RefSeq" id="WP_103982185.1">
    <property type="nucleotide sequence ID" value="NZ_FNVS01000001.1"/>
</dbReference>
<organism evidence="2 3">
    <name type="scientific">Parabacteroides chinchillae</name>
    <dbReference type="NCBI Taxonomy" id="871327"/>
    <lineage>
        <taxon>Bacteria</taxon>
        <taxon>Pseudomonadati</taxon>
        <taxon>Bacteroidota</taxon>
        <taxon>Bacteroidia</taxon>
        <taxon>Bacteroidales</taxon>
        <taxon>Tannerellaceae</taxon>
        <taxon>Parabacteroides</taxon>
    </lineage>
</organism>
<dbReference type="GO" id="GO:0016788">
    <property type="term" value="F:hydrolase activity, acting on ester bonds"/>
    <property type="evidence" value="ECO:0007669"/>
    <property type="project" value="UniProtKB-ARBA"/>
</dbReference>
<protein>
    <submittedName>
        <fullName evidence="2">Lysophospholipase L1</fullName>
    </submittedName>
</protein>
<feature type="domain" description="SGNH hydrolase-type esterase" evidence="1">
    <location>
        <begin position="34"/>
        <end position="242"/>
    </location>
</feature>